<dbReference type="PANTHER" id="PTHR46014">
    <property type="entry name" value="TETRATRICOPEPTIDE REPEAT PROTEIN 1"/>
    <property type="match status" value="1"/>
</dbReference>
<proteinExistence type="predicted"/>
<dbReference type="SUPFAM" id="SSF48452">
    <property type="entry name" value="TPR-like"/>
    <property type="match status" value="1"/>
</dbReference>
<dbReference type="InterPro" id="IPR011990">
    <property type="entry name" value="TPR-like_helical_dom_sf"/>
</dbReference>
<name>A0A9N8VC97_9GLOM</name>
<feature type="compositionally biased region" description="Basic and acidic residues" evidence="2">
    <location>
        <begin position="13"/>
        <end position="32"/>
    </location>
</feature>
<feature type="region of interest" description="Disordered" evidence="2">
    <location>
        <begin position="1"/>
        <end position="73"/>
    </location>
</feature>
<feature type="repeat" description="TPR" evidence="1">
    <location>
        <begin position="121"/>
        <end position="154"/>
    </location>
</feature>
<dbReference type="AlphaFoldDB" id="A0A9N8VC97"/>
<dbReference type="PROSITE" id="PS50005">
    <property type="entry name" value="TPR"/>
    <property type="match status" value="2"/>
</dbReference>
<dbReference type="OrthoDB" id="1872379at2759"/>
<dbReference type="Pfam" id="PF13181">
    <property type="entry name" value="TPR_8"/>
    <property type="match status" value="1"/>
</dbReference>
<keyword evidence="4" id="KW-1185">Reference proteome</keyword>
<organism evidence="3 4">
    <name type="scientific">Ambispora gerdemannii</name>
    <dbReference type="NCBI Taxonomy" id="144530"/>
    <lineage>
        <taxon>Eukaryota</taxon>
        <taxon>Fungi</taxon>
        <taxon>Fungi incertae sedis</taxon>
        <taxon>Mucoromycota</taxon>
        <taxon>Glomeromycotina</taxon>
        <taxon>Glomeromycetes</taxon>
        <taxon>Archaeosporales</taxon>
        <taxon>Ambisporaceae</taxon>
        <taxon>Ambispora</taxon>
    </lineage>
</organism>
<feature type="compositionally biased region" description="Polar residues" evidence="2">
    <location>
        <begin position="33"/>
        <end position="49"/>
    </location>
</feature>
<evidence type="ECO:0000313" key="4">
    <source>
        <dbReference type="Proteomes" id="UP000789831"/>
    </source>
</evidence>
<dbReference type="SMART" id="SM00028">
    <property type="entry name" value="TPR"/>
    <property type="match status" value="2"/>
</dbReference>
<dbReference type="Proteomes" id="UP000789831">
    <property type="component" value="Unassembled WGS sequence"/>
</dbReference>
<reference evidence="3" key="1">
    <citation type="submission" date="2021-06" db="EMBL/GenBank/DDBJ databases">
        <authorList>
            <person name="Kallberg Y."/>
            <person name="Tangrot J."/>
            <person name="Rosling A."/>
        </authorList>
    </citation>
    <scope>NUCLEOTIDE SEQUENCE</scope>
    <source>
        <strain evidence="3">MT106</strain>
    </source>
</reference>
<feature type="repeat" description="TPR" evidence="1">
    <location>
        <begin position="82"/>
        <end position="115"/>
    </location>
</feature>
<dbReference type="InterPro" id="IPR019734">
    <property type="entry name" value="TPR_rpt"/>
</dbReference>
<evidence type="ECO:0000256" key="1">
    <source>
        <dbReference type="PROSITE-ProRule" id="PRU00339"/>
    </source>
</evidence>
<evidence type="ECO:0000256" key="2">
    <source>
        <dbReference type="SAM" id="MobiDB-lite"/>
    </source>
</evidence>
<sequence length="239" mass="27644">MAKIEEIPSEQEQQSKDTKKNITSTKEQEHEITNTNNRNPTESTNPNKIETNEEEQEQRNNNENETTPKFTPQEIKDLIQEANTIKSLGNELFASNRYEDAIEQYQKALDTCPVECKEERAVFWGNIGACELKLEKYSRAVDACNKALEDSPNYTKVRLRRAQINEKIGSYSSLVSAQEDYNTILTIHKKEFDQLPHPTQKSIKFSLSQLPQKIAQAQEREKEEMISKFKDLGNTLLEW</sequence>
<dbReference type="PANTHER" id="PTHR46014:SF1">
    <property type="entry name" value="TETRATRICOPEPTIDE REPEAT PROTEIN 1"/>
    <property type="match status" value="1"/>
</dbReference>
<accession>A0A9N8VC97</accession>
<dbReference type="InterPro" id="IPR052769">
    <property type="entry name" value="TPR_domain_protein"/>
</dbReference>
<gene>
    <name evidence="3" type="ORF">AGERDE_LOCUS1709</name>
</gene>
<comment type="caution">
    <text evidence="3">The sequence shown here is derived from an EMBL/GenBank/DDBJ whole genome shotgun (WGS) entry which is preliminary data.</text>
</comment>
<protein>
    <submittedName>
        <fullName evidence="3">794_t:CDS:1</fullName>
    </submittedName>
</protein>
<dbReference type="EMBL" id="CAJVPL010000123">
    <property type="protein sequence ID" value="CAG8450608.1"/>
    <property type="molecule type" value="Genomic_DNA"/>
</dbReference>
<keyword evidence="1" id="KW-0802">TPR repeat</keyword>
<dbReference type="Gene3D" id="1.25.40.10">
    <property type="entry name" value="Tetratricopeptide repeat domain"/>
    <property type="match status" value="1"/>
</dbReference>
<evidence type="ECO:0000313" key="3">
    <source>
        <dbReference type="EMBL" id="CAG8450608.1"/>
    </source>
</evidence>